<sequence>MQAKLIYIFALACALLTLLFGETFGQEKSLRFLSSDNEPIVGVAVLLYPHGESKAIQRVSDLDGHVRLGSVAYPLTIETQHISFDPLSQRLDQSDNHTLYLTERSDLLEDVTITSATEQSSSLNTTLFVVDQMDSQSIQRLGGNDLSDVLNFNNNINVMPDPSTGRSTVNMFGLGGEYVKILIDNVPMVSDNGAGNNIDITQINLDQVERIEISEGAMGVLYGSNAVAGVINIVTKKGGDTRFSIQAAIQEETVGGEYNWSDEGRHIQRLTVKSHLGSKLHVTANANHNDFKGFKNDHQGVNYYGSDGVRGYEWNPKEQIHLGGQLHYSLSAKTILTYGYDYYHEELFIHDTILIGGVGIDGLPEYKAQDNRYVTDRQAHRLSINHRFDSMPMNLFFSYQAQSRSKEEYVYDLERQSKTSSGGLNLEQSSDYLYSKGTLKNILNQLSWLSITAGYEADYQTGYDAVASGAYSSDIAEQSLSNLDAFALATWTPTAAISITPGLRLNHNSAYNQHMIWSVSTLWRAPKQFSAQLVVGSAYKTPTYTQLFRYFVDANHDVTGNQDLNPEDGISVVLNLSKSSSLGELLLKNEIKGSYFDIHGKIGMAIITEENPDAPSSIQRSTYLNIDEYQTIGISTNHQLIYRALSAQIGASYIGARQFEQNENQNEDYVYTLSGTASLSYLLRPLETQFSVNFKYNGSSERYYQDDEGAYKVLMDPYSLMDMSIQKSFFDEAFRIKLGARNLLNVVQVNASGLPSASAHGGSSPSSMVFAYGRSYFINLSYTFKK</sequence>
<dbReference type="Pfam" id="PF07715">
    <property type="entry name" value="Plug"/>
    <property type="match status" value="1"/>
</dbReference>
<evidence type="ECO:0000256" key="5">
    <source>
        <dbReference type="ARBA" id="ARBA00022729"/>
    </source>
</evidence>
<dbReference type="InterPro" id="IPR036942">
    <property type="entry name" value="Beta-barrel_TonB_sf"/>
</dbReference>
<dbReference type="SUPFAM" id="SSF56935">
    <property type="entry name" value="Porins"/>
    <property type="match status" value="1"/>
</dbReference>
<accession>A0A1M6NSK6</accession>
<keyword evidence="2 8" id="KW-0813">Transport</keyword>
<evidence type="ECO:0000256" key="3">
    <source>
        <dbReference type="ARBA" id="ARBA00022452"/>
    </source>
</evidence>
<dbReference type="RefSeq" id="WP_073121343.1">
    <property type="nucleotide sequence ID" value="NZ_FRAA01000002.1"/>
</dbReference>
<evidence type="ECO:0000256" key="4">
    <source>
        <dbReference type="ARBA" id="ARBA00022692"/>
    </source>
</evidence>
<keyword evidence="3 8" id="KW-1134">Transmembrane beta strand</keyword>
<evidence type="ECO:0000259" key="9">
    <source>
        <dbReference type="Pfam" id="PF07715"/>
    </source>
</evidence>
<dbReference type="InterPro" id="IPR039426">
    <property type="entry name" value="TonB-dep_rcpt-like"/>
</dbReference>
<dbReference type="AlphaFoldDB" id="A0A1M6NSK6"/>
<dbReference type="InterPro" id="IPR041700">
    <property type="entry name" value="OMP_b-brl_3"/>
</dbReference>
<dbReference type="STRING" id="156994.SAMN04488028_102388"/>
<evidence type="ECO:0000256" key="1">
    <source>
        <dbReference type="ARBA" id="ARBA00004571"/>
    </source>
</evidence>
<feature type="domain" description="Outer membrane protein beta-barrel" evidence="10">
    <location>
        <begin position="542"/>
        <end position="745"/>
    </location>
</feature>
<comment type="subcellular location">
    <subcellularLocation>
        <location evidence="1 8">Cell outer membrane</location>
        <topology evidence="1 8">Multi-pass membrane protein</topology>
    </subcellularLocation>
</comment>
<dbReference type="GO" id="GO:0015344">
    <property type="term" value="F:siderophore uptake transmembrane transporter activity"/>
    <property type="evidence" value="ECO:0007669"/>
    <property type="project" value="TreeGrafter"/>
</dbReference>
<keyword evidence="12" id="KW-1185">Reference proteome</keyword>
<keyword evidence="11" id="KW-0675">Receptor</keyword>
<evidence type="ECO:0000256" key="8">
    <source>
        <dbReference type="PROSITE-ProRule" id="PRU01360"/>
    </source>
</evidence>
<evidence type="ECO:0000256" key="2">
    <source>
        <dbReference type="ARBA" id="ARBA00022448"/>
    </source>
</evidence>
<evidence type="ECO:0000259" key="10">
    <source>
        <dbReference type="Pfam" id="PF14905"/>
    </source>
</evidence>
<evidence type="ECO:0000313" key="12">
    <source>
        <dbReference type="Proteomes" id="UP000184474"/>
    </source>
</evidence>
<dbReference type="PANTHER" id="PTHR30069">
    <property type="entry name" value="TONB-DEPENDENT OUTER MEMBRANE RECEPTOR"/>
    <property type="match status" value="1"/>
</dbReference>
<keyword evidence="7 8" id="KW-0998">Cell outer membrane</keyword>
<reference evidence="12" key="1">
    <citation type="submission" date="2016-11" db="EMBL/GenBank/DDBJ databases">
        <authorList>
            <person name="Varghese N."/>
            <person name="Submissions S."/>
        </authorList>
    </citation>
    <scope>NUCLEOTIDE SEQUENCE [LARGE SCALE GENOMIC DNA]</scope>
    <source>
        <strain evidence="12">DSM 26134</strain>
    </source>
</reference>
<dbReference type="GO" id="GO:0044718">
    <property type="term" value="P:siderophore transmembrane transport"/>
    <property type="evidence" value="ECO:0007669"/>
    <property type="project" value="TreeGrafter"/>
</dbReference>
<proteinExistence type="inferred from homology"/>
<keyword evidence="6 8" id="KW-0472">Membrane</keyword>
<name>A0A1M6NSK6_REIAG</name>
<dbReference type="EMBL" id="FRAA01000002">
    <property type="protein sequence ID" value="SHJ98664.1"/>
    <property type="molecule type" value="Genomic_DNA"/>
</dbReference>
<dbReference type="PANTHER" id="PTHR30069:SF29">
    <property type="entry name" value="HEMOGLOBIN AND HEMOGLOBIN-HAPTOGLOBIN-BINDING PROTEIN 1-RELATED"/>
    <property type="match status" value="1"/>
</dbReference>
<feature type="domain" description="TonB-dependent receptor plug" evidence="9">
    <location>
        <begin position="125"/>
        <end position="230"/>
    </location>
</feature>
<dbReference type="Pfam" id="PF14905">
    <property type="entry name" value="OMP_b-brl_3"/>
    <property type="match status" value="1"/>
</dbReference>
<evidence type="ECO:0000256" key="6">
    <source>
        <dbReference type="ARBA" id="ARBA00023136"/>
    </source>
</evidence>
<dbReference type="InterPro" id="IPR012910">
    <property type="entry name" value="Plug_dom"/>
</dbReference>
<dbReference type="Proteomes" id="UP000184474">
    <property type="component" value="Unassembled WGS sequence"/>
</dbReference>
<comment type="similarity">
    <text evidence="8">Belongs to the TonB-dependent receptor family.</text>
</comment>
<protein>
    <submittedName>
        <fullName evidence="11">Outer membrane receptor for ferrienterochelin and colicins</fullName>
    </submittedName>
</protein>
<keyword evidence="4 8" id="KW-0812">Transmembrane</keyword>
<dbReference type="InterPro" id="IPR037066">
    <property type="entry name" value="Plug_dom_sf"/>
</dbReference>
<organism evidence="11 12">
    <name type="scientific">Reichenbachiella agariperforans</name>
    <dbReference type="NCBI Taxonomy" id="156994"/>
    <lineage>
        <taxon>Bacteria</taxon>
        <taxon>Pseudomonadati</taxon>
        <taxon>Bacteroidota</taxon>
        <taxon>Cytophagia</taxon>
        <taxon>Cytophagales</taxon>
        <taxon>Reichenbachiellaceae</taxon>
        <taxon>Reichenbachiella</taxon>
    </lineage>
</organism>
<dbReference type="Gene3D" id="2.170.130.10">
    <property type="entry name" value="TonB-dependent receptor, plug domain"/>
    <property type="match status" value="1"/>
</dbReference>
<dbReference type="GO" id="GO:0009279">
    <property type="term" value="C:cell outer membrane"/>
    <property type="evidence" value="ECO:0007669"/>
    <property type="project" value="UniProtKB-SubCell"/>
</dbReference>
<dbReference type="Gene3D" id="2.40.170.20">
    <property type="entry name" value="TonB-dependent receptor, beta-barrel domain"/>
    <property type="match status" value="1"/>
</dbReference>
<dbReference type="PROSITE" id="PS52016">
    <property type="entry name" value="TONB_DEPENDENT_REC_3"/>
    <property type="match status" value="1"/>
</dbReference>
<gene>
    <name evidence="11" type="ORF">SAMN04488028_102388</name>
</gene>
<evidence type="ECO:0000256" key="7">
    <source>
        <dbReference type="ARBA" id="ARBA00023237"/>
    </source>
</evidence>
<evidence type="ECO:0000313" key="11">
    <source>
        <dbReference type="EMBL" id="SHJ98664.1"/>
    </source>
</evidence>
<keyword evidence="5" id="KW-0732">Signal</keyword>